<keyword evidence="2" id="KW-1185">Reference proteome</keyword>
<evidence type="ECO:0008006" key="3">
    <source>
        <dbReference type="Google" id="ProtNLM"/>
    </source>
</evidence>
<gene>
    <name evidence="1" type="ORF">TSAR_001765</name>
</gene>
<proteinExistence type="predicted"/>
<dbReference type="SUPFAM" id="SSF54001">
    <property type="entry name" value="Cysteine proteinases"/>
    <property type="match status" value="1"/>
</dbReference>
<dbReference type="PANTHER" id="PTHR34718:SF2">
    <property type="entry name" value="PHD-TYPE DOMAIN-CONTAINING PROTEIN"/>
    <property type="match status" value="1"/>
</dbReference>
<dbReference type="OrthoDB" id="7701031at2759"/>
<dbReference type="InterPro" id="IPR038765">
    <property type="entry name" value="Papain-like_cys_pep_sf"/>
</dbReference>
<reference evidence="1 2" key="1">
    <citation type="journal article" date="2017" name="Curr. Biol.">
        <title>The Evolution of Venom by Co-option of Single-Copy Genes.</title>
        <authorList>
            <person name="Martinson E.O."/>
            <person name="Mrinalini"/>
            <person name="Kelkar Y.D."/>
            <person name="Chang C.H."/>
            <person name="Werren J.H."/>
        </authorList>
    </citation>
    <scope>NUCLEOTIDE SEQUENCE [LARGE SCALE GENOMIC DNA]</scope>
    <source>
        <strain evidence="1 2">Alberta</strain>
        <tissue evidence="1">Whole body</tissue>
    </source>
</reference>
<dbReference type="EMBL" id="NNAY01003895">
    <property type="protein sequence ID" value="OXU18701.1"/>
    <property type="molecule type" value="Genomic_DNA"/>
</dbReference>
<dbReference type="Proteomes" id="UP000215335">
    <property type="component" value="Unassembled WGS sequence"/>
</dbReference>
<evidence type="ECO:0000313" key="1">
    <source>
        <dbReference type="EMBL" id="OXU18701.1"/>
    </source>
</evidence>
<sequence>MVLSHEDQLIVKGTGQFSGVRSKLNDNHIFEFNNILKSYTSFNMQCTVTMQRLSNIRQADLNRQFIQTLFSGSSNNGHWICIFYDNKVIHVYYSINKRNLDGDNLITINRMFPNKEHLRITFETVQYQTNSNDCGLFAISFAVAIVFNVCPCNILFDINKMREHLCEMYETFTISPFPLESSNDVYGIIQMNNNFNNAIHVQKFKQLSLDLSHINIEKLESTYLEKLAEDQQLLIENEFINLKSNNSTNINLEECTDYIIENLNKQHLNNDNKYDVIAASESNDCRVNQIMKQNSIKECYVKMDILNLSNKKYYIKNNA</sequence>
<protein>
    <recommendedName>
        <fullName evidence="3">Ubiquitin-like protease family profile domain-containing protein</fullName>
    </recommendedName>
</protein>
<organism evidence="1 2">
    <name type="scientific">Trichomalopsis sarcophagae</name>
    <dbReference type="NCBI Taxonomy" id="543379"/>
    <lineage>
        <taxon>Eukaryota</taxon>
        <taxon>Metazoa</taxon>
        <taxon>Ecdysozoa</taxon>
        <taxon>Arthropoda</taxon>
        <taxon>Hexapoda</taxon>
        <taxon>Insecta</taxon>
        <taxon>Pterygota</taxon>
        <taxon>Neoptera</taxon>
        <taxon>Endopterygota</taxon>
        <taxon>Hymenoptera</taxon>
        <taxon>Apocrita</taxon>
        <taxon>Proctotrupomorpha</taxon>
        <taxon>Chalcidoidea</taxon>
        <taxon>Pteromalidae</taxon>
        <taxon>Pteromalinae</taxon>
        <taxon>Trichomalopsis</taxon>
    </lineage>
</organism>
<evidence type="ECO:0000313" key="2">
    <source>
        <dbReference type="Proteomes" id="UP000215335"/>
    </source>
</evidence>
<dbReference type="AlphaFoldDB" id="A0A232EK65"/>
<comment type="caution">
    <text evidence="1">The sequence shown here is derived from an EMBL/GenBank/DDBJ whole genome shotgun (WGS) entry which is preliminary data.</text>
</comment>
<dbReference type="PANTHER" id="PTHR34718">
    <property type="entry name" value="PHD-TYPE DOMAIN-CONTAINING PROTEIN"/>
    <property type="match status" value="1"/>
</dbReference>
<accession>A0A232EK65</accession>
<name>A0A232EK65_9HYME</name>
<dbReference type="Gene3D" id="3.40.395.10">
    <property type="entry name" value="Adenoviral Proteinase, Chain A"/>
    <property type="match status" value="1"/>
</dbReference>